<organism evidence="4 5">
    <name type="scientific">Remersonia thermophila</name>
    <dbReference type="NCBI Taxonomy" id="72144"/>
    <lineage>
        <taxon>Eukaryota</taxon>
        <taxon>Fungi</taxon>
        <taxon>Dikarya</taxon>
        <taxon>Ascomycota</taxon>
        <taxon>Pezizomycotina</taxon>
        <taxon>Sordariomycetes</taxon>
        <taxon>Sordariomycetidae</taxon>
        <taxon>Sordariales</taxon>
        <taxon>Sordariales incertae sedis</taxon>
        <taxon>Remersonia</taxon>
    </lineage>
</organism>
<accession>A0ABR4DID9</accession>
<dbReference type="GeneID" id="98123181"/>
<dbReference type="InterPro" id="IPR001424">
    <property type="entry name" value="SOD_Cu_Zn_dom"/>
</dbReference>
<keyword evidence="5" id="KW-1185">Reference proteome</keyword>
<evidence type="ECO:0000256" key="1">
    <source>
        <dbReference type="SAM" id="MobiDB-lite"/>
    </source>
</evidence>
<evidence type="ECO:0000313" key="4">
    <source>
        <dbReference type="EMBL" id="KAL2270100.1"/>
    </source>
</evidence>
<comment type="caution">
    <text evidence="4">The sequence shown here is derived from an EMBL/GenBank/DDBJ whole genome shotgun (WGS) entry which is preliminary data.</text>
</comment>
<dbReference type="PANTHER" id="PTHR20910:SF1">
    <property type="entry name" value="SUPEROXIDE DISMUTASE COPPER_ZINC BINDING DOMAIN-CONTAINING PROTEIN"/>
    <property type="match status" value="1"/>
</dbReference>
<sequence length="304" mass="31512">MRTHSTLPLLLAASGAVSAQQQLPDGSWTGKRGEASVITNNPLGYVYEAVFPEEAFFKPAYPNGGNIEGSVTAEADPTGNGTGVRFTLTLSNLPPTDGALLYHIHAKPVPADGNCTATAAHFDPFERGQQPPCDASAPETCEVGDLSGKHGAIPANSTSFTYTFLDLYASTEPTNADGFFGDLSVVIHLANTTRVTCANFQLVRTPDDGDDGDDGDEVDDDISTFTGSFLPTPSSIFPEPSFVPSITDSFVSVAPTATSEPSSPSETTTVRPVPTDILNAGEPVAVARAGAAVVAAVVGAVFML</sequence>
<reference evidence="4 5" key="1">
    <citation type="journal article" date="2024" name="Commun. Biol.">
        <title>Comparative genomic analysis of thermophilic fungi reveals convergent evolutionary adaptations and gene losses.</title>
        <authorList>
            <person name="Steindorff A.S."/>
            <person name="Aguilar-Pontes M.V."/>
            <person name="Robinson A.J."/>
            <person name="Andreopoulos B."/>
            <person name="LaButti K."/>
            <person name="Kuo A."/>
            <person name="Mondo S."/>
            <person name="Riley R."/>
            <person name="Otillar R."/>
            <person name="Haridas S."/>
            <person name="Lipzen A."/>
            <person name="Grimwood J."/>
            <person name="Schmutz J."/>
            <person name="Clum A."/>
            <person name="Reid I.D."/>
            <person name="Moisan M.C."/>
            <person name="Butler G."/>
            <person name="Nguyen T.T.M."/>
            <person name="Dewar K."/>
            <person name="Conant G."/>
            <person name="Drula E."/>
            <person name="Henrissat B."/>
            <person name="Hansel C."/>
            <person name="Singer S."/>
            <person name="Hutchinson M.I."/>
            <person name="de Vries R.P."/>
            <person name="Natvig D.O."/>
            <person name="Powell A.J."/>
            <person name="Tsang A."/>
            <person name="Grigoriev I.V."/>
        </authorList>
    </citation>
    <scope>NUCLEOTIDE SEQUENCE [LARGE SCALE GENOMIC DNA]</scope>
    <source>
        <strain evidence="4 5">ATCC 22073</strain>
    </source>
</reference>
<dbReference type="Pfam" id="PF00080">
    <property type="entry name" value="Sod_Cu"/>
    <property type="match status" value="1"/>
</dbReference>
<name>A0ABR4DID9_9PEZI</name>
<proteinExistence type="predicted"/>
<gene>
    <name evidence="4" type="ORF">VTJ83DRAFT_2284</name>
</gene>
<feature type="signal peptide" evidence="2">
    <location>
        <begin position="1"/>
        <end position="19"/>
    </location>
</feature>
<dbReference type="PANTHER" id="PTHR20910">
    <property type="entry name" value="AGAP001623-PA"/>
    <property type="match status" value="1"/>
</dbReference>
<protein>
    <recommendedName>
        <fullName evidence="3">Superoxide dismutase copper/zinc binding domain-containing protein</fullName>
    </recommendedName>
</protein>
<evidence type="ECO:0000256" key="2">
    <source>
        <dbReference type="SAM" id="SignalP"/>
    </source>
</evidence>
<dbReference type="InterPro" id="IPR053257">
    <property type="entry name" value="Cu-only_SOD"/>
</dbReference>
<dbReference type="Gene3D" id="2.60.40.200">
    <property type="entry name" value="Superoxide dismutase, copper/zinc binding domain"/>
    <property type="match status" value="1"/>
</dbReference>
<dbReference type="RefSeq" id="XP_070868824.1">
    <property type="nucleotide sequence ID" value="XM_071008537.1"/>
</dbReference>
<keyword evidence="2" id="KW-0732">Signal</keyword>
<dbReference type="Proteomes" id="UP001600064">
    <property type="component" value="Unassembled WGS sequence"/>
</dbReference>
<dbReference type="InterPro" id="IPR036423">
    <property type="entry name" value="SOD-like_Cu/Zn_dom_sf"/>
</dbReference>
<feature type="chain" id="PRO_5045988528" description="Superoxide dismutase copper/zinc binding domain-containing protein" evidence="2">
    <location>
        <begin position="20"/>
        <end position="304"/>
    </location>
</feature>
<feature type="domain" description="Superoxide dismutase copper/zinc binding" evidence="3">
    <location>
        <begin position="68"/>
        <end position="189"/>
    </location>
</feature>
<dbReference type="SUPFAM" id="SSF49329">
    <property type="entry name" value="Cu,Zn superoxide dismutase-like"/>
    <property type="match status" value="1"/>
</dbReference>
<evidence type="ECO:0000313" key="5">
    <source>
        <dbReference type="Proteomes" id="UP001600064"/>
    </source>
</evidence>
<evidence type="ECO:0000259" key="3">
    <source>
        <dbReference type="Pfam" id="PF00080"/>
    </source>
</evidence>
<dbReference type="EMBL" id="JAZGUE010000002">
    <property type="protein sequence ID" value="KAL2270100.1"/>
    <property type="molecule type" value="Genomic_DNA"/>
</dbReference>
<feature type="region of interest" description="Disordered" evidence="1">
    <location>
        <begin position="254"/>
        <end position="273"/>
    </location>
</feature>